<dbReference type="Proteomes" id="UP001374579">
    <property type="component" value="Unassembled WGS sequence"/>
</dbReference>
<dbReference type="AlphaFoldDB" id="A0AAN9GGN3"/>
<keyword evidence="5" id="KW-0539">Nucleus</keyword>
<proteinExistence type="predicted"/>
<comment type="subcellular location">
    <subcellularLocation>
        <location evidence="2">Cytoplasm</location>
    </subcellularLocation>
    <subcellularLocation>
        <location evidence="1">Nucleus</location>
    </subcellularLocation>
</comment>
<dbReference type="PANTHER" id="PTHR12493:SF0">
    <property type="entry name" value="CUE DOMAIN-CONTAINING PROTEIN 2"/>
    <property type="match status" value="1"/>
</dbReference>
<name>A0AAN9GGN3_9CAEN</name>
<evidence type="ECO:0000256" key="6">
    <source>
        <dbReference type="SAM" id="MobiDB-lite"/>
    </source>
</evidence>
<evidence type="ECO:0000256" key="3">
    <source>
        <dbReference type="ARBA" id="ARBA00022490"/>
    </source>
</evidence>
<organism evidence="7 8">
    <name type="scientific">Littorina saxatilis</name>
    <dbReference type="NCBI Taxonomy" id="31220"/>
    <lineage>
        <taxon>Eukaryota</taxon>
        <taxon>Metazoa</taxon>
        <taxon>Spiralia</taxon>
        <taxon>Lophotrochozoa</taxon>
        <taxon>Mollusca</taxon>
        <taxon>Gastropoda</taxon>
        <taxon>Caenogastropoda</taxon>
        <taxon>Littorinimorpha</taxon>
        <taxon>Littorinoidea</taxon>
        <taxon>Littorinidae</taxon>
        <taxon>Littorina</taxon>
    </lineage>
</organism>
<keyword evidence="8" id="KW-1185">Reference proteome</keyword>
<dbReference type="GO" id="GO:0005737">
    <property type="term" value="C:cytoplasm"/>
    <property type="evidence" value="ECO:0007669"/>
    <property type="project" value="UniProtKB-SubCell"/>
</dbReference>
<accession>A0AAN9GGN3</accession>
<evidence type="ECO:0000256" key="2">
    <source>
        <dbReference type="ARBA" id="ARBA00004496"/>
    </source>
</evidence>
<feature type="compositionally biased region" description="Polar residues" evidence="6">
    <location>
        <begin position="108"/>
        <end position="122"/>
    </location>
</feature>
<feature type="compositionally biased region" description="Basic residues" evidence="6">
    <location>
        <begin position="123"/>
        <end position="137"/>
    </location>
</feature>
<dbReference type="GO" id="GO:0005634">
    <property type="term" value="C:nucleus"/>
    <property type="evidence" value="ECO:0007669"/>
    <property type="project" value="UniProtKB-SubCell"/>
</dbReference>
<evidence type="ECO:0000256" key="5">
    <source>
        <dbReference type="ARBA" id="ARBA00023242"/>
    </source>
</evidence>
<sequence length="306" mass="34521">MELNHKEELVRKALENLLTQHSLTEAISAIDEIVLNYVLGVLECLDCEDVSQEEDVEPFAETMEAYLPGFVVVAMTEVGNWMMSTLKVISQHQDSDGKLPSHTPEPSFLQNGSTLTTKTSQSHNRHSTQTRSHQRRRSSSEDDSGACGDKRVVIVQCVDSDSIAVLRELCPAASGVELQHCLHMSGGDVEEAACLLLFRQESGTAITVKTESRPRKKYSANGSCPHNDESLKDSILAKYSFVDTSEDKTEHRPELFTKEQKKLIRYREGQVVSTKGERFSEIKKQEADEMKKTYVNLKPQRKYRFH</sequence>
<dbReference type="PANTHER" id="PTHR12493">
    <property type="entry name" value="CUE DOMAIN CONTAINING 2"/>
    <property type="match status" value="1"/>
</dbReference>
<evidence type="ECO:0000313" key="8">
    <source>
        <dbReference type="Proteomes" id="UP001374579"/>
    </source>
</evidence>
<gene>
    <name evidence="7" type="ORF">V1264_016014</name>
</gene>
<evidence type="ECO:0000256" key="4">
    <source>
        <dbReference type="ARBA" id="ARBA00022786"/>
    </source>
</evidence>
<feature type="region of interest" description="Disordered" evidence="6">
    <location>
        <begin position="94"/>
        <end position="146"/>
    </location>
</feature>
<keyword evidence="4" id="KW-0833">Ubl conjugation pathway</keyword>
<evidence type="ECO:0008006" key="9">
    <source>
        <dbReference type="Google" id="ProtNLM"/>
    </source>
</evidence>
<comment type="caution">
    <text evidence="7">The sequence shown here is derived from an EMBL/GenBank/DDBJ whole genome shotgun (WGS) entry which is preliminary data.</text>
</comment>
<protein>
    <recommendedName>
        <fullName evidence="9">CUE domain-containing protein 2</fullName>
    </recommendedName>
</protein>
<keyword evidence="3" id="KW-0963">Cytoplasm</keyword>
<evidence type="ECO:0000313" key="7">
    <source>
        <dbReference type="EMBL" id="KAK7108243.1"/>
    </source>
</evidence>
<reference evidence="7 8" key="1">
    <citation type="submission" date="2024-02" db="EMBL/GenBank/DDBJ databases">
        <title>Chromosome-scale genome assembly of the rough periwinkle Littorina saxatilis.</title>
        <authorList>
            <person name="De Jode A."/>
            <person name="Faria R."/>
            <person name="Formenti G."/>
            <person name="Sims Y."/>
            <person name="Smith T.P."/>
            <person name="Tracey A."/>
            <person name="Wood J.M.D."/>
            <person name="Zagrodzka Z.B."/>
            <person name="Johannesson K."/>
            <person name="Butlin R.K."/>
            <person name="Leder E.H."/>
        </authorList>
    </citation>
    <scope>NUCLEOTIDE SEQUENCE [LARGE SCALE GENOMIC DNA]</scope>
    <source>
        <strain evidence="7">Snail1</strain>
        <tissue evidence="7">Muscle</tissue>
    </source>
</reference>
<dbReference type="EMBL" id="JBAMIC010000004">
    <property type="protein sequence ID" value="KAK7108243.1"/>
    <property type="molecule type" value="Genomic_DNA"/>
</dbReference>
<evidence type="ECO:0000256" key="1">
    <source>
        <dbReference type="ARBA" id="ARBA00004123"/>
    </source>
</evidence>